<accession>A0A142K8H7</accession>
<evidence type="ECO:0008006" key="3">
    <source>
        <dbReference type="Google" id="ProtNLM"/>
    </source>
</evidence>
<protein>
    <recommendedName>
        <fullName evidence="3">Head-to-tail stopper</fullName>
    </recommendedName>
</protein>
<dbReference type="Proteomes" id="UP000207764">
    <property type="component" value="Segment"/>
</dbReference>
<name>A0A142K8H7_9CAUD</name>
<dbReference type="KEGG" id="vg:29124464"/>
<dbReference type="OrthoDB" id="39260at10239"/>
<reference evidence="2" key="1">
    <citation type="submission" date="2016-03" db="EMBL/GenBank/DDBJ databases">
        <authorList>
            <person name="Ploux O."/>
        </authorList>
    </citation>
    <scope>NUCLEOTIDE SEQUENCE [LARGE SCALE GENOMIC DNA]</scope>
</reference>
<sequence>MIEQFFTWPVVVERRRGSNTRGAVFDPPTTVMCRVRMESQVATTESGEEVVTVATASCAASTAHIPIGSRVTLPDELSGRRGEVAVAGLHDAGIPAVAHYQFQITGGA</sequence>
<evidence type="ECO:0000313" key="1">
    <source>
        <dbReference type="EMBL" id="AMS02410.1"/>
    </source>
</evidence>
<dbReference type="RefSeq" id="YP_009303004.1">
    <property type="nucleotide sequence ID" value="NC_031251.1"/>
</dbReference>
<evidence type="ECO:0000313" key="2">
    <source>
        <dbReference type="Proteomes" id="UP000207764"/>
    </source>
</evidence>
<organism evidence="1 2">
    <name type="scientific">Gordonia phage SoilAssassin</name>
    <dbReference type="NCBI Taxonomy" id="1821562"/>
    <lineage>
        <taxon>Viruses</taxon>
        <taxon>Duplodnaviria</taxon>
        <taxon>Heunggongvirae</taxon>
        <taxon>Uroviricota</taxon>
        <taxon>Caudoviricetes</taxon>
        <taxon>Attisvirus</taxon>
        <taxon>Attisvirus attis</taxon>
    </lineage>
</organism>
<dbReference type="GeneID" id="29124464"/>
<dbReference type="EMBL" id="KU963246">
    <property type="protein sequence ID" value="AMS02410.1"/>
    <property type="molecule type" value="Genomic_DNA"/>
</dbReference>
<gene>
    <name evidence="1" type="primary">9</name>
    <name evidence="1" type="ORF">SEA_SOILASSASSIN_9</name>
</gene>
<proteinExistence type="predicted"/>